<evidence type="ECO:0000256" key="2">
    <source>
        <dbReference type="ARBA" id="ARBA00008163"/>
    </source>
</evidence>
<keyword evidence="7" id="KW-0998">Cell outer membrane</keyword>
<evidence type="ECO:0000256" key="5">
    <source>
        <dbReference type="ARBA" id="ARBA00022729"/>
    </source>
</evidence>
<evidence type="ECO:0000256" key="6">
    <source>
        <dbReference type="ARBA" id="ARBA00023136"/>
    </source>
</evidence>
<dbReference type="GO" id="GO:0015483">
    <property type="term" value="F:long-chain fatty acid transporting porin activity"/>
    <property type="evidence" value="ECO:0007669"/>
    <property type="project" value="TreeGrafter"/>
</dbReference>
<accession>A0A2M9Y5M1</accession>
<sequence>MDLRKKRIYTYSLLVLTLVLSFGNRLEAIDGLTRNAFNARYEGLAGTNTALGGSAIDVALNPANLSIKKGKLLEFGATNSTIYTRYQDRFLDSNPQYVYSNDKKSAVNAPAPYIAFKTQVTENLNYGIAFYVSGGAKGGVDKITRNTPTGQTLNDWGDLALPAGIGDNPQVKESNSNEFAIARLVNGISYDFGKLSVGISIEGLYGYQRLNQKYYDLTGSVEVPGTGSYYESSKKSFALGGIFGLNYKVNEWLRIAYSYQAHASLPMNGHYTVGINNPAYYRTTGVSYFFNMPEKHSLGFAFGADNLKVGLDFVYTNYGSYLRKVTQRLEDPWLATPVGNVQAGDAQLNFRDQFAALIGLEHKISESWIYRLGYSYNTLPIKSNGLGGSTGGFFSLQHVVAAGFSYLFDKWSIDFGISYNGPRNKITGAKGTDWDLSHYIRTGPTSFNGLGYSYNAESSFVNVTLGATRSFD</sequence>
<keyword evidence="6" id="KW-0472">Membrane</keyword>
<evidence type="ECO:0000256" key="3">
    <source>
        <dbReference type="ARBA" id="ARBA00022452"/>
    </source>
</evidence>
<evidence type="ECO:0000256" key="7">
    <source>
        <dbReference type="ARBA" id="ARBA00023237"/>
    </source>
</evidence>
<dbReference type="PANTHER" id="PTHR35093">
    <property type="entry name" value="OUTER MEMBRANE PROTEIN NMB0088-RELATED"/>
    <property type="match status" value="1"/>
</dbReference>
<comment type="similarity">
    <text evidence="2">Belongs to the OmpP1/FadL family.</text>
</comment>
<dbReference type="Pfam" id="PF03349">
    <property type="entry name" value="Toluene_X"/>
    <property type="match status" value="1"/>
</dbReference>
<dbReference type="Proteomes" id="UP000297891">
    <property type="component" value="Unassembled WGS sequence"/>
</dbReference>
<keyword evidence="4" id="KW-0812">Transmembrane</keyword>
<evidence type="ECO:0000313" key="9">
    <source>
        <dbReference type="Proteomes" id="UP000297891"/>
    </source>
</evidence>
<keyword evidence="3" id="KW-1134">Transmembrane beta strand</keyword>
<dbReference type="InterPro" id="IPR005017">
    <property type="entry name" value="OMPP1/FadL/TodX"/>
</dbReference>
<dbReference type="EMBL" id="RQFP01000001">
    <property type="protein sequence ID" value="TGK96243.1"/>
    <property type="molecule type" value="Genomic_DNA"/>
</dbReference>
<dbReference type="PANTHER" id="PTHR35093:SF8">
    <property type="entry name" value="OUTER MEMBRANE PROTEIN NMB0088-RELATED"/>
    <property type="match status" value="1"/>
</dbReference>
<comment type="caution">
    <text evidence="8">The sequence shown here is derived from an EMBL/GenBank/DDBJ whole genome shotgun (WGS) entry which is preliminary data.</text>
</comment>
<dbReference type="Gene3D" id="2.40.160.60">
    <property type="entry name" value="Outer membrane protein transport protein (OMPP1/FadL/TodX)"/>
    <property type="match status" value="1"/>
</dbReference>
<proteinExistence type="inferred from homology"/>
<evidence type="ECO:0000256" key="1">
    <source>
        <dbReference type="ARBA" id="ARBA00004571"/>
    </source>
</evidence>
<dbReference type="AlphaFoldDB" id="A0A2M9Y5M1"/>
<dbReference type="OrthoDB" id="340173at2"/>
<gene>
    <name evidence="8" type="ORF">EHQ30_06430</name>
</gene>
<comment type="subcellular location">
    <subcellularLocation>
        <location evidence="1">Cell outer membrane</location>
        <topology evidence="1">Multi-pass membrane protein</topology>
    </subcellularLocation>
</comment>
<organism evidence="8 9">
    <name type="scientific">Leptospira brenneri</name>
    <dbReference type="NCBI Taxonomy" id="2023182"/>
    <lineage>
        <taxon>Bacteria</taxon>
        <taxon>Pseudomonadati</taxon>
        <taxon>Spirochaetota</taxon>
        <taxon>Spirochaetia</taxon>
        <taxon>Leptospirales</taxon>
        <taxon>Leptospiraceae</taxon>
        <taxon>Leptospira</taxon>
    </lineage>
</organism>
<protein>
    <submittedName>
        <fullName evidence="8">Transporter</fullName>
    </submittedName>
</protein>
<evidence type="ECO:0000313" key="8">
    <source>
        <dbReference type="EMBL" id="TGK96243.1"/>
    </source>
</evidence>
<dbReference type="SUPFAM" id="SSF56935">
    <property type="entry name" value="Porins"/>
    <property type="match status" value="1"/>
</dbReference>
<evidence type="ECO:0000256" key="4">
    <source>
        <dbReference type="ARBA" id="ARBA00022692"/>
    </source>
</evidence>
<dbReference type="RefSeq" id="WP_100788808.1">
    <property type="nucleotide sequence ID" value="NZ_NPDQ01000001.1"/>
</dbReference>
<keyword evidence="9" id="KW-1185">Reference proteome</keyword>
<keyword evidence="5" id="KW-0732">Signal</keyword>
<dbReference type="GO" id="GO:0009279">
    <property type="term" value="C:cell outer membrane"/>
    <property type="evidence" value="ECO:0007669"/>
    <property type="project" value="UniProtKB-SubCell"/>
</dbReference>
<reference evidence="8" key="1">
    <citation type="journal article" date="2019" name="PLoS Negl. Trop. Dis.">
        <title>Revisiting the worldwide diversity of Leptospira species in the environment.</title>
        <authorList>
            <person name="Vincent A.T."/>
            <person name="Schiettekatte O."/>
            <person name="Bourhy P."/>
            <person name="Veyrier F.J."/>
            <person name="Picardeau M."/>
        </authorList>
    </citation>
    <scope>NUCLEOTIDE SEQUENCE [LARGE SCALE GENOMIC DNA]</scope>
    <source>
        <strain evidence="8">201800277</strain>
    </source>
</reference>
<name>A0A2M9Y5M1_9LEPT</name>